<evidence type="ECO:0000256" key="5">
    <source>
        <dbReference type="ARBA" id="ARBA00022692"/>
    </source>
</evidence>
<comment type="pathway">
    <text evidence="3">Sphingolipid metabolism.</text>
</comment>
<accession>A0A833Y4G6</accession>
<dbReference type="PROSITE" id="PS50922">
    <property type="entry name" value="TLC"/>
    <property type="match status" value="1"/>
</dbReference>
<dbReference type="GO" id="GO:0046513">
    <property type="term" value="P:ceramide biosynthetic process"/>
    <property type="evidence" value="ECO:0007669"/>
    <property type="project" value="InterPro"/>
</dbReference>
<evidence type="ECO:0000256" key="2">
    <source>
        <dbReference type="ARBA" id="ARBA00004760"/>
    </source>
</evidence>
<dbReference type="Proteomes" id="UP000664940">
    <property type="component" value="Unassembled WGS sequence"/>
</dbReference>
<comment type="pathway">
    <text evidence="2">Lipid metabolism; sphingolipid metabolism.</text>
</comment>
<comment type="catalytic activity">
    <reaction evidence="8">
        <text>sphinganine + octadecanoyl-CoA = N-(octadecanoyl)-sphinganine + CoA + H(+)</text>
        <dbReference type="Rhea" id="RHEA:36547"/>
        <dbReference type="ChEBI" id="CHEBI:15378"/>
        <dbReference type="ChEBI" id="CHEBI:57287"/>
        <dbReference type="ChEBI" id="CHEBI:57394"/>
        <dbReference type="ChEBI" id="CHEBI:57817"/>
        <dbReference type="ChEBI" id="CHEBI:67033"/>
    </reaction>
    <physiologicalReaction direction="left-to-right" evidence="8">
        <dbReference type="Rhea" id="RHEA:36548"/>
    </physiologicalReaction>
</comment>
<dbReference type="Pfam" id="PF03798">
    <property type="entry name" value="TRAM_LAG1_CLN8"/>
    <property type="match status" value="1"/>
</dbReference>
<dbReference type="PANTHER" id="PTHR12560">
    <property type="entry name" value="LONGEVITY ASSURANCE FACTOR 1 LAG1"/>
    <property type="match status" value="1"/>
</dbReference>
<feature type="transmembrane region" description="Helical" evidence="11">
    <location>
        <begin position="63"/>
        <end position="83"/>
    </location>
</feature>
<protein>
    <submittedName>
        <fullName evidence="13">Ceramide synthase 2</fullName>
    </submittedName>
</protein>
<proteinExistence type="predicted"/>
<gene>
    <name evidence="13" type="ORF">HJG60_002681</name>
</gene>
<keyword evidence="5 9" id="KW-0812">Transmembrane</keyword>
<dbReference type="GO" id="GO:0016020">
    <property type="term" value="C:membrane"/>
    <property type="evidence" value="ECO:0007669"/>
    <property type="project" value="UniProtKB-SubCell"/>
</dbReference>
<evidence type="ECO:0000256" key="11">
    <source>
        <dbReference type="SAM" id="Phobius"/>
    </source>
</evidence>
<dbReference type="AlphaFoldDB" id="A0A833Y4G6"/>
<evidence type="ECO:0000256" key="3">
    <source>
        <dbReference type="ARBA" id="ARBA00004991"/>
    </source>
</evidence>
<dbReference type="InterPro" id="IPR006634">
    <property type="entry name" value="TLC-dom"/>
</dbReference>
<evidence type="ECO:0000256" key="1">
    <source>
        <dbReference type="ARBA" id="ARBA00004141"/>
    </source>
</evidence>
<dbReference type="GO" id="GO:0050291">
    <property type="term" value="F:sphingosine N-acyltransferase activity"/>
    <property type="evidence" value="ECO:0007669"/>
    <property type="project" value="InterPro"/>
</dbReference>
<evidence type="ECO:0000256" key="10">
    <source>
        <dbReference type="SAM" id="MobiDB-lite"/>
    </source>
</evidence>
<organism evidence="13 14">
    <name type="scientific">Phyllostomus discolor</name>
    <name type="common">pale spear-nosed bat</name>
    <dbReference type="NCBI Taxonomy" id="89673"/>
    <lineage>
        <taxon>Eukaryota</taxon>
        <taxon>Metazoa</taxon>
        <taxon>Chordata</taxon>
        <taxon>Craniata</taxon>
        <taxon>Vertebrata</taxon>
        <taxon>Euteleostomi</taxon>
        <taxon>Mammalia</taxon>
        <taxon>Eutheria</taxon>
        <taxon>Laurasiatheria</taxon>
        <taxon>Chiroptera</taxon>
        <taxon>Yangochiroptera</taxon>
        <taxon>Phyllostomidae</taxon>
        <taxon>Phyllostominae</taxon>
        <taxon>Phyllostomus</taxon>
    </lineage>
</organism>
<evidence type="ECO:0000256" key="4">
    <source>
        <dbReference type="ARBA" id="ARBA00022516"/>
    </source>
</evidence>
<keyword evidence="4" id="KW-0443">Lipid metabolism</keyword>
<feature type="compositionally biased region" description="Acidic residues" evidence="10">
    <location>
        <begin position="103"/>
        <end position="112"/>
    </location>
</feature>
<evidence type="ECO:0000313" key="14">
    <source>
        <dbReference type="Proteomes" id="UP000664940"/>
    </source>
</evidence>
<evidence type="ECO:0000259" key="12">
    <source>
        <dbReference type="PROSITE" id="PS50922"/>
    </source>
</evidence>
<comment type="caution">
    <text evidence="13">The sequence shown here is derived from an EMBL/GenBank/DDBJ whole genome shotgun (WGS) entry which is preliminary data.</text>
</comment>
<feature type="region of interest" description="Disordered" evidence="10">
    <location>
        <begin position="93"/>
        <end position="138"/>
    </location>
</feature>
<name>A0A833Y4G6_9CHIR</name>
<evidence type="ECO:0000313" key="13">
    <source>
        <dbReference type="EMBL" id="KAF6074178.1"/>
    </source>
</evidence>
<keyword evidence="6 11" id="KW-1133">Transmembrane helix</keyword>
<dbReference type="InterPro" id="IPR016439">
    <property type="entry name" value="Lag1/Lac1-like"/>
</dbReference>
<keyword evidence="4" id="KW-0444">Lipid biosynthesis</keyword>
<feature type="domain" description="TLC" evidence="12">
    <location>
        <begin position="1"/>
        <end position="91"/>
    </location>
</feature>
<evidence type="ECO:0000256" key="7">
    <source>
        <dbReference type="ARBA" id="ARBA00023136"/>
    </source>
</evidence>
<dbReference type="PANTHER" id="PTHR12560:SF7">
    <property type="entry name" value="CERAMIDE SYNTHASE 2"/>
    <property type="match status" value="1"/>
</dbReference>
<keyword evidence="7 9" id="KW-0472">Membrane</keyword>
<feature type="transmembrane region" description="Helical" evidence="11">
    <location>
        <begin position="21"/>
        <end position="43"/>
    </location>
</feature>
<comment type="subcellular location">
    <subcellularLocation>
        <location evidence="1">Membrane</location>
        <topology evidence="1">Multi-pass membrane protein</topology>
    </subcellularLocation>
</comment>
<evidence type="ECO:0000256" key="9">
    <source>
        <dbReference type="PROSITE-ProRule" id="PRU00205"/>
    </source>
</evidence>
<dbReference type="EMBL" id="JABVXQ010000015">
    <property type="protein sequence ID" value="KAF6074178.1"/>
    <property type="molecule type" value="Genomic_DNA"/>
</dbReference>
<reference evidence="13 14" key="1">
    <citation type="journal article" date="2020" name="Nature">
        <title>Six reference-quality genomes reveal evolution of bat adaptations.</title>
        <authorList>
            <person name="Jebb D."/>
            <person name="Huang Z."/>
            <person name="Pippel M."/>
            <person name="Hughes G.M."/>
            <person name="Lavrichenko K."/>
            <person name="Devanna P."/>
            <person name="Winkler S."/>
            <person name="Jermiin L.S."/>
            <person name="Skirmuntt E.C."/>
            <person name="Katzourakis A."/>
            <person name="Burkitt-Gray L."/>
            <person name="Ray D.A."/>
            <person name="Sullivan K.A.M."/>
            <person name="Roscito J.G."/>
            <person name="Kirilenko B.M."/>
            <person name="Davalos L.M."/>
            <person name="Corthals A.P."/>
            <person name="Power M.L."/>
            <person name="Jones G."/>
            <person name="Ransome R.D."/>
            <person name="Dechmann D.K.N."/>
            <person name="Locatelli A.G."/>
            <person name="Puechmaille S.J."/>
            <person name="Fedrigo O."/>
            <person name="Jarvis E.D."/>
            <person name="Hiller M."/>
            <person name="Vernes S.C."/>
            <person name="Myers E.W."/>
            <person name="Teeling E.C."/>
        </authorList>
    </citation>
    <scope>NUCLEOTIDE SEQUENCE [LARGE SCALE GENOMIC DNA]</scope>
    <source>
        <strain evidence="13">Bat1K_MPI-CBG_1</strain>
    </source>
</reference>
<sequence>MGLSMQSAKMFNYAGWKNTCNNIFIVFAIVFIITRLVILPFWILHCTVVYPLELYPAFFGYYFFNSMMGVLQMLHIFWAYLILRMAHKFVTGKQVEDERSDREETESSEGEEAAFGGGAKSRVLANGHPILNNHRKND</sequence>
<evidence type="ECO:0000256" key="8">
    <source>
        <dbReference type="ARBA" id="ARBA00049036"/>
    </source>
</evidence>
<dbReference type="UniPathway" id="UPA00222"/>
<evidence type="ECO:0000256" key="6">
    <source>
        <dbReference type="ARBA" id="ARBA00022989"/>
    </source>
</evidence>